<accession>A0A0U3BEP7</accession>
<evidence type="ECO:0000313" key="16">
    <source>
        <dbReference type="EMBL" id="ALT00102.1"/>
    </source>
</evidence>
<evidence type="ECO:0000313" key="17">
    <source>
        <dbReference type="Proteomes" id="UP000068447"/>
    </source>
</evidence>
<comment type="function">
    <text evidence="15">Catalyzes the ATP-dependent phosphorylation of the 3-deoxy-D-manno-octulosonic acid (Kdo) residue in Kdo-lipid IV(A) at the 4-OH position.</text>
</comment>
<dbReference type="SUPFAM" id="SSF56112">
    <property type="entry name" value="Protein kinase-like (PK-like)"/>
    <property type="match status" value="1"/>
</dbReference>
<dbReference type="OrthoDB" id="6854449at2"/>
<keyword evidence="17" id="KW-1185">Reference proteome</keyword>
<dbReference type="InterPro" id="IPR022826">
    <property type="entry name" value="KDO_kinase"/>
</dbReference>
<evidence type="ECO:0000256" key="10">
    <source>
        <dbReference type="ARBA" id="ARBA00022840"/>
    </source>
</evidence>
<dbReference type="GO" id="GO:0016301">
    <property type="term" value="F:kinase activity"/>
    <property type="evidence" value="ECO:0007669"/>
    <property type="project" value="UniProtKB-KW"/>
</dbReference>
<evidence type="ECO:0000256" key="9">
    <source>
        <dbReference type="ARBA" id="ARBA00022777"/>
    </source>
</evidence>
<evidence type="ECO:0000256" key="2">
    <source>
        <dbReference type="ARBA" id="ARBA00004713"/>
    </source>
</evidence>
<gene>
    <name evidence="15" type="primary">kdkA</name>
    <name evidence="16" type="ORF">AT746_18730</name>
</gene>
<dbReference type="Gene3D" id="1.10.510.10">
    <property type="entry name" value="Transferase(Phosphotransferase) domain 1"/>
    <property type="match status" value="1"/>
</dbReference>
<dbReference type="GO" id="GO:0009244">
    <property type="term" value="P:lipopolysaccharide core region biosynthetic process"/>
    <property type="evidence" value="ECO:0007669"/>
    <property type="project" value="UniProtKB-UniRule"/>
</dbReference>
<evidence type="ECO:0000256" key="14">
    <source>
        <dbReference type="ARBA" id="ARBA00034417"/>
    </source>
</evidence>
<evidence type="ECO:0000256" key="7">
    <source>
        <dbReference type="ARBA" id="ARBA00022679"/>
    </source>
</evidence>
<keyword evidence="10 15" id="KW-0067">ATP-binding</keyword>
<evidence type="ECO:0000256" key="15">
    <source>
        <dbReference type="HAMAP-Rule" id="MF_00521"/>
    </source>
</evidence>
<evidence type="ECO:0000256" key="8">
    <source>
        <dbReference type="ARBA" id="ARBA00022741"/>
    </source>
</evidence>
<dbReference type="EMBL" id="CP013650">
    <property type="protein sequence ID" value="ALT00102.1"/>
    <property type="molecule type" value="Genomic_DNA"/>
</dbReference>
<dbReference type="UniPathway" id="UPA00958"/>
<dbReference type="GO" id="GO:0016773">
    <property type="term" value="F:phosphotransferase activity, alcohol group as acceptor"/>
    <property type="evidence" value="ECO:0007669"/>
    <property type="project" value="UniProtKB-UniRule"/>
</dbReference>
<dbReference type="Pfam" id="PF06293">
    <property type="entry name" value="Kdo"/>
    <property type="match status" value="1"/>
</dbReference>
<evidence type="ECO:0000256" key="4">
    <source>
        <dbReference type="ARBA" id="ARBA00011988"/>
    </source>
</evidence>
<dbReference type="GO" id="GO:0005524">
    <property type="term" value="F:ATP binding"/>
    <property type="evidence" value="ECO:0007669"/>
    <property type="project" value="UniProtKB-UniRule"/>
</dbReference>
<keyword evidence="12 15" id="KW-0472">Membrane</keyword>
<reference evidence="16 17" key="1">
    <citation type="submission" date="2015-12" db="EMBL/GenBank/DDBJ databases">
        <title>Complete genome of Lacimicrobium alkaliphilum KCTC 32984.</title>
        <authorList>
            <person name="Kim S.-G."/>
            <person name="Lee Y.-J."/>
        </authorList>
    </citation>
    <scope>NUCLEOTIDE SEQUENCE [LARGE SCALE GENOMIC DNA]</scope>
    <source>
        <strain evidence="16 17">YelD216</strain>
    </source>
</reference>
<proteinExistence type="inferred from homology"/>
<dbReference type="STRING" id="1526571.AT746_18730"/>
<evidence type="ECO:0000256" key="12">
    <source>
        <dbReference type="ARBA" id="ARBA00023136"/>
    </source>
</evidence>
<feature type="active site" evidence="15">
    <location>
        <position position="170"/>
    </location>
</feature>
<evidence type="ECO:0000256" key="1">
    <source>
        <dbReference type="ARBA" id="ARBA00004515"/>
    </source>
</evidence>
<keyword evidence="8 15" id="KW-0547">Nucleotide-binding</keyword>
<keyword evidence="11 15" id="KW-0448">Lipopolysaccharide biosynthesis</keyword>
<name>A0A0U3BEP7_9ALTE</name>
<evidence type="ECO:0000256" key="3">
    <source>
        <dbReference type="ARBA" id="ARBA00010327"/>
    </source>
</evidence>
<keyword evidence="7 15" id="KW-0808">Transferase</keyword>
<comment type="subcellular location">
    <subcellularLocation>
        <location evidence="1 15">Cell inner membrane</location>
        <topology evidence="1 15">Peripheral membrane protein</topology>
        <orientation evidence="1 15">Cytoplasmic side</orientation>
    </subcellularLocation>
</comment>
<sequence length="241" mass="28554">MGHKEHYDEHGHWFLYQQDIPVTLHPQIFSPAYWQSQGALIGGAKGRGTTVFIRPKATEEWALRHYRRGGMIGRLLTDQFVYTGLNKTRAWQEFHLLEYMRDQGLPVPEPVAAHVCRSGCYYQADLITRLIPDSQDLHKVLCERPLSENEWRKTGQIIARLHRHQVYHHDLNIRNLMLDARGTIWIIDFDKCRRRAGNNWKKENLDRLHRSLKKSAENQSNWYWQEADFETLLEAYSDPHR</sequence>
<keyword evidence="9 15" id="KW-0418">Kinase</keyword>
<evidence type="ECO:0000256" key="11">
    <source>
        <dbReference type="ARBA" id="ARBA00022985"/>
    </source>
</evidence>
<keyword evidence="6 15" id="KW-0997">Cell inner membrane</keyword>
<evidence type="ECO:0000256" key="5">
    <source>
        <dbReference type="ARBA" id="ARBA00022475"/>
    </source>
</evidence>
<protein>
    <recommendedName>
        <fullName evidence="13 15">3-deoxy-D-manno-octulosonic acid kinase</fullName>
        <shortName evidence="15">Kdo kinase</shortName>
        <ecNumber evidence="4 15">2.7.1.166</ecNumber>
    </recommendedName>
</protein>
<dbReference type="KEGG" id="lal:AT746_18730"/>
<comment type="catalytic activity">
    <reaction evidence="14 15">
        <text>an alpha-Kdo-(2-&gt;6)-lipid IVA + ATP = a 4-O-phospho-alpha-Kdo-(2-&gt;6)-lipid IVA + ADP + H(+)</text>
        <dbReference type="Rhea" id="RHEA:74271"/>
        <dbReference type="ChEBI" id="CHEBI:15378"/>
        <dbReference type="ChEBI" id="CHEBI:30616"/>
        <dbReference type="ChEBI" id="CHEBI:176428"/>
        <dbReference type="ChEBI" id="CHEBI:193140"/>
        <dbReference type="ChEBI" id="CHEBI:456216"/>
        <dbReference type="EC" id="2.7.1.166"/>
    </reaction>
</comment>
<keyword evidence="5 15" id="KW-1003">Cell membrane</keyword>
<evidence type="ECO:0000256" key="6">
    <source>
        <dbReference type="ARBA" id="ARBA00022519"/>
    </source>
</evidence>
<dbReference type="GO" id="GO:0005886">
    <property type="term" value="C:plasma membrane"/>
    <property type="evidence" value="ECO:0007669"/>
    <property type="project" value="UniProtKB-SubCell"/>
</dbReference>
<comment type="pathway">
    <text evidence="2 15">Bacterial outer membrane biogenesis; LPS core biosynthesis.</text>
</comment>
<dbReference type="HAMAP" id="MF_00521">
    <property type="entry name" value="KDO_kinase"/>
    <property type="match status" value="1"/>
</dbReference>
<dbReference type="Proteomes" id="UP000068447">
    <property type="component" value="Chromosome"/>
</dbReference>
<dbReference type="NCBIfam" id="NF002475">
    <property type="entry name" value="PRK01723.1"/>
    <property type="match status" value="1"/>
</dbReference>
<dbReference type="AlphaFoldDB" id="A0A0U3BEP7"/>
<evidence type="ECO:0000256" key="13">
    <source>
        <dbReference type="ARBA" id="ARBA00029511"/>
    </source>
</evidence>
<dbReference type="InterPro" id="IPR011009">
    <property type="entry name" value="Kinase-like_dom_sf"/>
</dbReference>
<dbReference type="RefSeq" id="WP_062483533.1">
    <property type="nucleotide sequence ID" value="NZ_CP013650.1"/>
</dbReference>
<organism evidence="16 17">
    <name type="scientific">Lacimicrobium alkaliphilum</name>
    <dbReference type="NCBI Taxonomy" id="1526571"/>
    <lineage>
        <taxon>Bacteria</taxon>
        <taxon>Pseudomonadati</taxon>
        <taxon>Pseudomonadota</taxon>
        <taxon>Gammaproteobacteria</taxon>
        <taxon>Alteromonadales</taxon>
        <taxon>Alteromonadaceae</taxon>
        <taxon>Lacimicrobium</taxon>
    </lineage>
</organism>
<comment type="similarity">
    <text evidence="3 15">Belongs to the protein kinase superfamily. KdkA/RfaP family.</text>
</comment>
<dbReference type="EC" id="2.7.1.166" evidence="4 15"/>